<protein>
    <submittedName>
        <fullName evidence="2">Multiple sugar transport system substrate-binding protein</fullName>
    </submittedName>
</protein>
<keyword evidence="1" id="KW-0732">Signal</keyword>
<reference evidence="2 3" key="1">
    <citation type="submission" date="2021-01" db="EMBL/GenBank/DDBJ databases">
        <title>Sequencing the genomes of 1000 actinobacteria strains.</title>
        <authorList>
            <person name="Klenk H.-P."/>
        </authorList>
    </citation>
    <scope>NUCLEOTIDE SEQUENCE [LARGE SCALE GENOMIC DNA]</scope>
    <source>
        <strain evidence="2 3">DSM 18662</strain>
    </source>
</reference>
<dbReference type="InterPro" id="IPR006059">
    <property type="entry name" value="SBP"/>
</dbReference>
<accession>A0ABS2RDZ1</accession>
<dbReference type="Gene3D" id="3.40.190.10">
    <property type="entry name" value="Periplasmic binding protein-like II"/>
    <property type="match status" value="1"/>
</dbReference>
<comment type="caution">
    <text evidence="2">The sequence shown here is derived from an EMBL/GenBank/DDBJ whole genome shotgun (WGS) entry which is preliminary data.</text>
</comment>
<proteinExistence type="predicted"/>
<dbReference type="PANTHER" id="PTHR43649">
    <property type="entry name" value="ARABINOSE-BINDING PROTEIN-RELATED"/>
    <property type="match status" value="1"/>
</dbReference>
<sequence>MSEAVPATISRRNLLLGGAALAGGALTAGALAGCSTTAAGAETMQYWHLMSGGDGIVMGDMVKAINARHLGFQTQQTVLAWGPPYYTKLAMASVGGRAPDVAIMHATRVAGYAPGGLLDVWDQDLLAEVGITQDKFPERIWKKGFTDDKLYAVALDSHPFIFMYNTDVADKAGLLGSNGQLRPISSPDELYEAGRKMAEATGVHGFSYGFLGDGAQMWRMFYTFYRQQNADFVLTQGSKAQVDMDAAVKALEVMRTILDGKIAAKSGDYGTAVAEFAGGHSGALFTGVWETPTMITAKLPFDAMTIPTIFDTPAAYADSHTFVLPHQSTPGQTRKDAYKFVAAMLKSSLKWAGAGHIPAFSPIVDSAEYKKLVPQSHYANAADIINYDPVAWFTGSGSNFQNYFAENIQNVLLGQVEPKVGMEGFIARINSLLAQPNPV</sequence>
<evidence type="ECO:0000313" key="2">
    <source>
        <dbReference type="EMBL" id="MBM7797199.1"/>
    </source>
</evidence>
<dbReference type="SUPFAM" id="SSF53850">
    <property type="entry name" value="Periplasmic binding protein-like II"/>
    <property type="match status" value="1"/>
</dbReference>
<name>A0ABS2RDZ1_9ACTN</name>
<feature type="chain" id="PRO_5046266803" evidence="1">
    <location>
        <begin position="33"/>
        <end position="439"/>
    </location>
</feature>
<keyword evidence="3" id="KW-1185">Reference proteome</keyword>
<keyword evidence="2" id="KW-0813">Transport</keyword>
<dbReference type="EMBL" id="JAFBCF010000001">
    <property type="protein sequence ID" value="MBM7797199.1"/>
    <property type="molecule type" value="Genomic_DNA"/>
</dbReference>
<evidence type="ECO:0000313" key="3">
    <source>
        <dbReference type="Proteomes" id="UP000704762"/>
    </source>
</evidence>
<organism evidence="2 3">
    <name type="scientific">Microlunatus panaciterrae</name>
    <dbReference type="NCBI Taxonomy" id="400768"/>
    <lineage>
        <taxon>Bacteria</taxon>
        <taxon>Bacillati</taxon>
        <taxon>Actinomycetota</taxon>
        <taxon>Actinomycetes</taxon>
        <taxon>Propionibacteriales</taxon>
        <taxon>Propionibacteriaceae</taxon>
        <taxon>Microlunatus</taxon>
    </lineage>
</organism>
<dbReference type="PROSITE" id="PS51318">
    <property type="entry name" value="TAT"/>
    <property type="match status" value="1"/>
</dbReference>
<dbReference type="RefSeq" id="WP_204915923.1">
    <property type="nucleotide sequence ID" value="NZ_BAAAQP010000003.1"/>
</dbReference>
<keyword evidence="2" id="KW-0762">Sugar transport</keyword>
<dbReference type="Pfam" id="PF01547">
    <property type="entry name" value="SBP_bac_1"/>
    <property type="match status" value="1"/>
</dbReference>
<gene>
    <name evidence="2" type="ORF">JOE57_000120</name>
</gene>
<dbReference type="PANTHER" id="PTHR43649:SF14">
    <property type="entry name" value="BLR3389 PROTEIN"/>
    <property type="match status" value="1"/>
</dbReference>
<evidence type="ECO:0000256" key="1">
    <source>
        <dbReference type="SAM" id="SignalP"/>
    </source>
</evidence>
<dbReference type="Proteomes" id="UP000704762">
    <property type="component" value="Unassembled WGS sequence"/>
</dbReference>
<dbReference type="InterPro" id="IPR006311">
    <property type="entry name" value="TAT_signal"/>
</dbReference>
<feature type="signal peptide" evidence="1">
    <location>
        <begin position="1"/>
        <end position="32"/>
    </location>
</feature>
<dbReference type="InterPro" id="IPR050490">
    <property type="entry name" value="Bact_solute-bd_prot1"/>
</dbReference>